<evidence type="ECO:0000256" key="2">
    <source>
        <dbReference type="SAM" id="MobiDB-lite"/>
    </source>
</evidence>
<evidence type="ECO:0000313" key="4">
    <source>
        <dbReference type="EMBL" id="KAK9021876.1"/>
    </source>
</evidence>
<evidence type="ECO:0000259" key="3">
    <source>
        <dbReference type="Pfam" id="PF07859"/>
    </source>
</evidence>
<evidence type="ECO:0000256" key="1">
    <source>
        <dbReference type="ARBA" id="ARBA00010515"/>
    </source>
</evidence>
<dbReference type="SUPFAM" id="SSF53474">
    <property type="entry name" value="alpha/beta-Hydrolases"/>
    <property type="match status" value="1"/>
</dbReference>
<dbReference type="EMBL" id="JBBPBN010000016">
    <property type="protein sequence ID" value="KAK9021876.1"/>
    <property type="molecule type" value="Genomic_DNA"/>
</dbReference>
<dbReference type="InterPro" id="IPR050466">
    <property type="entry name" value="Carboxylest/Gibb_receptor"/>
</dbReference>
<name>A0ABR2SA87_9ROSI</name>
<feature type="domain" description="Alpha/beta hydrolase fold-3" evidence="3">
    <location>
        <begin position="92"/>
        <end position="313"/>
    </location>
</feature>
<accession>A0ABR2SA87</accession>
<evidence type="ECO:0000313" key="5">
    <source>
        <dbReference type="Proteomes" id="UP001396334"/>
    </source>
</evidence>
<organism evidence="4 5">
    <name type="scientific">Hibiscus sabdariffa</name>
    <name type="common">roselle</name>
    <dbReference type="NCBI Taxonomy" id="183260"/>
    <lineage>
        <taxon>Eukaryota</taxon>
        <taxon>Viridiplantae</taxon>
        <taxon>Streptophyta</taxon>
        <taxon>Embryophyta</taxon>
        <taxon>Tracheophyta</taxon>
        <taxon>Spermatophyta</taxon>
        <taxon>Magnoliopsida</taxon>
        <taxon>eudicotyledons</taxon>
        <taxon>Gunneridae</taxon>
        <taxon>Pentapetalae</taxon>
        <taxon>rosids</taxon>
        <taxon>malvids</taxon>
        <taxon>Malvales</taxon>
        <taxon>Malvaceae</taxon>
        <taxon>Malvoideae</taxon>
        <taxon>Hibiscus</taxon>
    </lineage>
</organism>
<keyword evidence="5" id="KW-1185">Reference proteome</keyword>
<dbReference type="PANTHER" id="PTHR23024">
    <property type="entry name" value="ARYLACETAMIDE DEACETYLASE"/>
    <property type="match status" value="1"/>
</dbReference>
<gene>
    <name evidence="4" type="ORF">V6N11_011841</name>
</gene>
<dbReference type="PANTHER" id="PTHR23024:SF654">
    <property type="entry name" value="RECEPTOR GID1, PUTATIVE-RELATED"/>
    <property type="match status" value="1"/>
</dbReference>
<comment type="caution">
    <text evidence="4">The sequence shown here is derived from an EMBL/GenBank/DDBJ whole genome shotgun (WGS) entry which is preliminary data.</text>
</comment>
<dbReference type="InterPro" id="IPR029058">
    <property type="entry name" value="AB_hydrolase_fold"/>
</dbReference>
<feature type="compositionally biased region" description="Polar residues" evidence="2">
    <location>
        <begin position="29"/>
        <end position="46"/>
    </location>
</feature>
<protein>
    <recommendedName>
        <fullName evidence="3">Alpha/beta hydrolase fold-3 domain-containing protein</fullName>
    </recommendedName>
</protein>
<reference evidence="4 5" key="1">
    <citation type="journal article" date="2024" name="G3 (Bethesda)">
        <title>Genome assembly of Hibiscus sabdariffa L. provides insights into metabolisms of medicinal natural products.</title>
        <authorList>
            <person name="Kim T."/>
        </authorList>
    </citation>
    <scope>NUCLEOTIDE SEQUENCE [LARGE SCALE GENOMIC DNA]</scope>
    <source>
        <strain evidence="4">TK-2024</strain>
        <tissue evidence="4">Old leaves</tissue>
    </source>
</reference>
<comment type="similarity">
    <text evidence="1">Belongs to the 'GDXG' lipolytic enzyme family.</text>
</comment>
<proteinExistence type="inferred from homology"/>
<dbReference type="InterPro" id="IPR013094">
    <property type="entry name" value="AB_hydrolase_3"/>
</dbReference>
<feature type="region of interest" description="Disordered" evidence="2">
    <location>
        <begin position="27"/>
        <end position="52"/>
    </location>
</feature>
<dbReference type="Pfam" id="PF07859">
    <property type="entry name" value="Abhydrolase_3"/>
    <property type="match status" value="1"/>
</dbReference>
<dbReference type="Gene3D" id="3.40.50.1820">
    <property type="entry name" value="alpha/beta hydrolase"/>
    <property type="match status" value="1"/>
</dbReference>
<dbReference type="Proteomes" id="UP001396334">
    <property type="component" value="Unassembled WGS sequence"/>
</dbReference>
<sequence>MSDQAKTTPSSDPIVVDDPYKRLEITLNPDGSLTRNPNRFPNTSATPDPDQTVPVLSKDITINQSKHTWVRIFLPRQQVLDTSLGTNKLPVIVYYHGGGFIHCSASTTGFHVFCSNMALQLQAIIISVDYRLSPEHRLPAAYDDAMEVLCWIKTTEDEWLKQYMDFNACFLMGTSAGGNIAYHAGIRAAEEADELEPLKIQGLILHQPFLGGSSKVESELRLVNDPVLPPGVSDLMWELALPIGADRDHEYCNLTAGKGPKLLEKLASVGWRVLVTGCDGDPLIDRQVGLVKLMEEKGVQVVSHFRVGDHHGVDVMQPAKAEALFLVLKDFISSAS</sequence>